<dbReference type="SUPFAM" id="SSF56281">
    <property type="entry name" value="Metallo-hydrolase/oxidoreductase"/>
    <property type="match status" value="1"/>
</dbReference>
<dbReference type="CDD" id="cd16279">
    <property type="entry name" value="metallo-hydrolase-like_MBL-fold"/>
    <property type="match status" value="1"/>
</dbReference>
<name>A0AB38UIJ4_BACT4</name>
<reference evidence="2" key="1">
    <citation type="submission" date="2021-06" db="EMBL/GenBank/DDBJ databases">
        <title>Interrogation of the integrated mobile genetic elements in gut-associated Bacteroides with a consensus prediction approach.</title>
        <authorList>
            <person name="Campbell D.E."/>
            <person name="Leigh J.R."/>
            <person name="Kim T."/>
            <person name="England W."/>
            <person name="Whitaker R.J."/>
            <person name="Degnan P.H."/>
        </authorList>
    </citation>
    <scope>NUCLEOTIDE SEQUENCE</scope>
    <source>
        <strain evidence="2">VPI-3443</strain>
    </source>
</reference>
<accession>A0AB38UIJ4</accession>
<dbReference type="NCBIfam" id="NF002553">
    <property type="entry name" value="PRK02113.1"/>
    <property type="match status" value="1"/>
</dbReference>
<dbReference type="RefSeq" id="WP_264455444.1">
    <property type="nucleotide sequence ID" value="NZ_CP083685.1"/>
</dbReference>
<dbReference type="AlphaFoldDB" id="A0AB38UIJ4"/>
<dbReference type="InterPro" id="IPR001279">
    <property type="entry name" value="Metallo-B-lactamas"/>
</dbReference>
<dbReference type="PANTHER" id="PTHR42663:SF6">
    <property type="entry name" value="HYDROLASE C777.06C-RELATED"/>
    <property type="match status" value="1"/>
</dbReference>
<protein>
    <submittedName>
        <fullName evidence="2">MBL fold metallo-hydrolase</fullName>
    </submittedName>
</protein>
<evidence type="ECO:0000313" key="3">
    <source>
        <dbReference type="Proteomes" id="UP001162960"/>
    </source>
</evidence>
<feature type="domain" description="Metallo-beta-lactamase" evidence="1">
    <location>
        <begin position="34"/>
        <end position="225"/>
    </location>
</feature>
<gene>
    <name evidence="2" type="ORF">KQP74_08400</name>
</gene>
<evidence type="ECO:0000313" key="2">
    <source>
        <dbReference type="EMBL" id="UYU92638.1"/>
    </source>
</evidence>
<sequence length="252" mass="28652">MKVRILGSGTSTGVPQIGCTCPVCTSADPKDNRLRASAIVETEDARILIDCGPDFRAQVLHLPFEKIDGVLITHEHYDHVGGLDDLRPFCRFGAVPIYAEEYVARALRLRMPYCFVDHRYPGVPDIPLQEIEIGHAFSIHYTEVVPLRVMHGRLPILGYRIGRLGYITDMLTMPEESYEQLEGIDVLIMNALRIAPHPTHQNLEEALKVAERIRAKETYFIHMSHDMGLHKKVEKELPENIHLTYDGMEIIF</sequence>
<dbReference type="SMART" id="SM00849">
    <property type="entry name" value="Lactamase_B"/>
    <property type="match status" value="1"/>
</dbReference>
<dbReference type="EMBL" id="CP083685">
    <property type="protein sequence ID" value="UYU92638.1"/>
    <property type="molecule type" value="Genomic_DNA"/>
</dbReference>
<dbReference type="InterPro" id="IPR036866">
    <property type="entry name" value="RibonucZ/Hydroxyglut_hydro"/>
</dbReference>
<organism evidence="2 3">
    <name type="scientific">Bacteroides thetaiotaomicron</name>
    <dbReference type="NCBI Taxonomy" id="818"/>
    <lineage>
        <taxon>Bacteria</taxon>
        <taxon>Pseudomonadati</taxon>
        <taxon>Bacteroidota</taxon>
        <taxon>Bacteroidia</taxon>
        <taxon>Bacteroidales</taxon>
        <taxon>Bacteroidaceae</taxon>
        <taxon>Bacteroides</taxon>
    </lineage>
</organism>
<dbReference type="Gene3D" id="3.60.15.10">
    <property type="entry name" value="Ribonuclease Z/Hydroxyacylglutathione hydrolase-like"/>
    <property type="match status" value="1"/>
</dbReference>
<evidence type="ECO:0000259" key="1">
    <source>
        <dbReference type="SMART" id="SM00849"/>
    </source>
</evidence>
<dbReference type="Pfam" id="PF12706">
    <property type="entry name" value="Lactamase_B_2"/>
    <property type="match status" value="1"/>
</dbReference>
<proteinExistence type="predicted"/>
<dbReference type="Proteomes" id="UP001162960">
    <property type="component" value="Chromosome"/>
</dbReference>
<dbReference type="PANTHER" id="PTHR42663">
    <property type="entry name" value="HYDROLASE C777.06C-RELATED-RELATED"/>
    <property type="match status" value="1"/>
</dbReference>